<accession>A0ACD3AGM9</accession>
<evidence type="ECO:0000313" key="2">
    <source>
        <dbReference type="Proteomes" id="UP000308600"/>
    </source>
</evidence>
<gene>
    <name evidence="1" type="ORF">BDN72DRAFT_775200</name>
</gene>
<sequence>MADIDTQTLLGESKPTHQIPLDAIRDSKIVHINLYSGLAEVTRLFKVRVNGGLNELVVSGFTDCLKGDSVRLDSRGSITIHDVSVSRVNTTPPAPQTSSETIALEHQKNQIENSLTRCRKSLEWLEKYLNSIDVKSIGDITKVGEVAREYRKATEEVQEEILGLEKRKEGVEEELKRVVKVLKEPKEDRNRRNRMKVVVVKEGGEGDVEIFVKYSVNNATWNAAYDIRVNLQPGEKQKPVTIVYKAAIVQSTDEPWDDVQLSLETASPTHNLQLPTLQPWNLTVYKKPLPSSSGSAAPRPGSIMRAPMRAMRSVAARTSVIEADTALDEEEESSDEDMGFGAAVVSSKGNVNATYTIPGTVSVPSDGVVHKVTVVQLQLDAEFEWVCVPKRDTRVHIKAKVKNASDYTLFPGQASNYVDGSFISTSYQPLISPQETFPCSLGIDPSIRITYHPLSKEESKSGFVSKSNDKVFIQRLTIKNTKTVAIPRLRVHEQIPVSQDVQISVKMVVPALTLPLALVPASSSSSGPTTMKGELKRPQAVKVQSGGGGGVVTAQWDGTDDSSVDVEAVGRNGRLNWVCVVNPQETVNLTLQYEVSAPSQVVVLGL</sequence>
<dbReference type="Proteomes" id="UP000308600">
    <property type="component" value="Unassembled WGS sequence"/>
</dbReference>
<protein>
    <submittedName>
        <fullName evidence="1">Uncharacterized protein</fullName>
    </submittedName>
</protein>
<name>A0ACD3AGM9_9AGAR</name>
<dbReference type="EMBL" id="ML208493">
    <property type="protein sequence ID" value="TFK63997.1"/>
    <property type="molecule type" value="Genomic_DNA"/>
</dbReference>
<reference evidence="1 2" key="1">
    <citation type="journal article" date="2019" name="Nat. Ecol. Evol.">
        <title>Megaphylogeny resolves global patterns of mushroom evolution.</title>
        <authorList>
            <person name="Varga T."/>
            <person name="Krizsan K."/>
            <person name="Foldi C."/>
            <person name="Dima B."/>
            <person name="Sanchez-Garcia M."/>
            <person name="Sanchez-Ramirez S."/>
            <person name="Szollosi G.J."/>
            <person name="Szarkandi J.G."/>
            <person name="Papp V."/>
            <person name="Albert L."/>
            <person name="Andreopoulos W."/>
            <person name="Angelini C."/>
            <person name="Antonin V."/>
            <person name="Barry K.W."/>
            <person name="Bougher N.L."/>
            <person name="Buchanan P."/>
            <person name="Buyck B."/>
            <person name="Bense V."/>
            <person name="Catcheside P."/>
            <person name="Chovatia M."/>
            <person name="Cooper J."/>
            <person name="Damon W."/>
            <person name="Desjardin D."/>
            <person name="Finy P."/>
            <person name="Geml J."/>
            <person name="Haridas S."/>
            <person name="Hughes K."/>
            <person name="Justo A."/>
            <person name="Karasinski D."/>
            <person name="Kautmanova I."/>
            <person name="Kiss B."/>
            <person name="Kocsube S."/>
            <person name="Kotiranta H."/>
            <person name="LaButti K.M."/>
            <person name="Lechner B.E."/>
            <person name="Liimatainen K."/>
            <person name="Lipzen A."/>
            <person name="Lukacs Z."/>
            <person name="Mihaltcheva S."/>
            <person name="Morgado L.N."/>
            <person name="Niskanen T."/>
            <person name="Noordeloos M.E."/>
            <person name="Ohm R.A."/>
            <person name="Ortiz-Santana B."/>
            <person name="Ovrebo C."/>
            <person name="Racz N."/>
            <person name="Riley R."/>
            <person name="Savchenko A."/>
            <person name="Shiryaev A."/>
            <person name="Soop K."/>
            <person name="Spirin V."/>
            <person name="Szebenyi C."/>
            <person name="Tomsovsky M."/>
            <person name="Tulloss R.E."/>
            <person name="Uehling J."/>
            <person name="Grigoriev I.V."/>
            <person name="Vagvolgyi C."/>
            <person name="Papp T."/>
            <person name="Martin F.M."/>
            <person name="Miettinen O."/>
            <person name="Hibbett D.S."/>
            <person name="Nagy L.G."/>
        </authorList>
    </citation>
    <scope>NUCLEOTIDE SEQUENCE [LARGE SCALE GENOMIC DNA]</scope>
    <source>
        <strain evidence="1 2">NL-1719</strain>
    </source>
</reference>
<proteinExistence type="predicted"/>
<organism evidence="1 2">
    <name type="scientific">Pluteus cervinus</name>
    <dbReference type="NCBI Taxonomy" id="181527"/>
    <lineage>
        <taxon>Eukaryota</taxon>
        <taxon>Fungi</taxon>
        <taxon>Dikarya</taxon>
        <taxon>Basidiomycota</taxon>
        <taxon>Agaricomycotina</taxon>
        <taxon>Agaricomycetes</taxon>
        <taxon>Agaricomycetidae</taxon>
        <taxon>Agaricales</taxon>
        <taxon>Pluteineae</taxon>
        <taxon>Pluteaceae</taxon>
        <taxon>Pluteus</taxon>
    </lineage>
</organism>
<keyword evidence="2" id="KW-1185">Reference proteome</keyword>
<evidence type="ECO:0000313" key="1">
    <source>
        <dbReference type="EMBL" id="TFK63997.1"/>
    </source>
</evidence>